<dbReference type="PaxDb" id="35128-Thaps5167"/>
<dbReference type="InParanoid" id="B8C254"/>
<dbReference type="EMBL" id="CM000642">
    <property type="protein sequence ID" value="EED92329.1"/>
    <property type="molecule type" value="Genomic_DNA"/>
</dbReference>
<evidence type="ECO:0000313" key="3">
    <source>
        <dbReference type="Proteomes" id="UP000001449"/>
    </source>
</evidence>
<dbReference type="AlphaFoldDB" id="B8C254"/>
<dbReference type="KEGG" id="tps:THAPSDRAFT_5167"/>
<evidence type="ECO:0000256" key="1">
    <source>
        <dbReference type="SAM" id="MobiDB-lite"/>
    </source>
</evidence>
<accession>B8C254</accession>
<proteinExistence type="predicted"/>
<reference evidence="2 3" key="1">
    <citation type="journal article" date="2004" name="Science">
        <title>The genome of the diatom Thalassiosira pseudonana: ecology, evolution, and metabolism.</title>
        <authorList>
            <person name="Armbrust E.V."/>
            <person name="Berges J.A."/>
            <person name="Bowler C."/>
            <person name="Green B.R."/>
            <person name="Martinez D."/>
            <person name="Putnam N.H."/>
            <person name="Zhou S."/>
            <person name="Allen A.E."/>
            <person name="Apt K.E."/>
            <person name="Bechner M."/>
            <person name="Brzezinski M.A."/>
            <person name="Chaal B.K."/>
            <person name="Chiovitti A."/>
            <person name="Davis A.K."/>
            <person name="Demarest M.S."/>
            <person name="Detter J.C."/>
            <person name="Glavina T."/>
            <person name="Goodstein D."/>
            <person name="Hadi M.Z."/>
            <person name="Hellsten U."/>
            <person name="Hildebrand M."/>
            <person name="Jenkins B.D."/>
            <person name="Jurka J."/>
            <person name="Kapitonov V.V."/>
            <person name="Kroger N."/>
            <person name="Lau W.W."/>
            <person name="Lane T.W."/>
            <person name="Larimer F.W."/>
            <person name="Lippmeier J.C."/>
            <person name="Lucas S."/>
            <person name="Medina M."/>
            <person name="Montsant A."/>
            <person name="Obornik M."/>
            <person name="Parker M.S."/>
            <person name="Palenik B."/>
            <person name="Pazour G.J."/>
            <person name="Richardson P.M."/>
            <person name="Rynearson T.A."/>
            <person name="Saito M.A."/>
            <person name="Schwartz D.C."/>
            <person name="Thamatrakoln K."/>
            <person name="Valentin K."/>
            <person name="Vardi A."/>
            <person name="Wilkerson F.P."/>
            <person name="Rokhsar D.S."/>
        </authorList>
    </citation>
    <scope>NUCLEOTIDE SEQUENCE [LARGE SCALE GENOMIC DNA]</scope>
    <source>
        <strain evidence="2 3">CCMP1335</strain>
    </source>
</reference>
<organism evidence="2 3">
    <name type="scientific">Thalassiosira pseudonana</name>
    <name type="common">Marine diatom</name>
    <name type="synonym">Cyclotella nana</name>
    <dbReference type="NCBI Taxonomy" id="35128"/>
    <lineage>
        <taxon>Eukaryota</taxon>
        <taxon>Sar</taxon>
        <taxon>Stramenopiles</taxon>
        <taxon>Ochrophyta</taxon>
        <taxon>Bacillariophyta</taxon>
        <taxon>Coscinodiscophyceae</taxon>
        <taxon>Thalassiosirophycidae</taxon>
        <taxon>Thalassiosirales</taxon>
        <taxon>Thalassiosiraceae</taxon>
        <taxon>Thalassiosira</taxon>
    </lineage>
</organism>
<protein>
    <submittedName>
        <fullName evidence="2">Uncharacterized protein</fullName>
    </submittedName>
</protein>
<dbReference type="GeneID" id="7449706"/>
<name>B8C254_THAPS</name>
<evidence type="ECO:0000313" key="2">
    <source>
        <dbReference type="EMBL" id="EED92329.1"/>
    </source>
</evidence>
<reference evidence="2 3" key="2">
    <citation type="journal article" date="2008" name="Nature">
        <title>The Phaeodactylum genome reveals the evolutionary history of diatom genomes.</title>
        <authorList>
            <person name="Bowler C."/>
            <person name="Allen A.E."/>
            <person name="Badger J.H."/>
            <person name="Grimwood J."/>
            <person name="Jabbari K."/>
            <person name="Kuo A."/>
            <person name="Maheswari U."/>
            <person name="Martens C."/>
            <person name="Maumus F."/>
            <person name="Otillar R.P."/>
            <person name="Rayko E."/>
            <person name="Salamov A."/>
            <person name="Vandepoele K."/>
            <person name="Beszteri B."/>
            <person name="Gruber A."/>
            <person name="Heijde M."/>
            <person name="Katinka M."/>
            <person name="Mock T."/>
            <person name="Valentin K."/>
            <person name="Verret F."/>
            <person name="Berges J.A."/>
            <person name="Brownlee C."/>
            <person name="Cadoret J.P."/>
            <person name="Chiovitti A."/>
            <person name="Choi C.J."/>
            <person name="Coesel S."/>
            <person name="De Martino A."/>
            <person name="Detter J.C."/>
            <person name="Durkin C."/>
            <person name="Falciatore A."/>
            <person name="Fournet J."/>
            <person name="Haruta M."/>
            <person name="Huysman M.J."/>
            <person name="Jenkins B.D."/>
            <person name="Jiroutova K."/>
            <person name="Jorgensen R.E."/>
            <person name="Joubert Y."/>
            <person name="Kaplan A."/>
            <person name="Kroger N."/>
            <person name="Kroth P.G."/>
            <person name="La Roche J."/>
            <person name="Lindquist E."/>
            <person name="Lommer M."/>
            <person name="Martin-Jezequel V."/>
            <person name="Lopez P.J."/>
            <person name="Lucas S."/>
            <person name="Mangogna M."/>
            <person name="McGinnis K."/>
            <person name="Medlin L.K."/>
            <person name="Montsant A."/>
            <person name="Oudot-Le Secq M.P."/>
            <person name="Napoli C."/>
            <person name="Obornik M."/>
            <person name="Parker M.S."/>
            <person name="Petit J.L."/>
            <person name="Porcel B.M."/>
            <person name="Poulsen N."/>
            <person name="Robison M."/>
            <person name="Rychlewski L."/>
            <person name="Rynearson T.A."/>
            <person name="Schmutz J."/>
            <person name="Shapiro H."/>
            <person name="Siaut M."/>
            <person name="Stanley M."/>
            <person name="Sussman M.R."/>
            <person name="Taylor A.R."/>
            <person name="Vardi A."/>
            <person name="von Dassow P."/>
            <person name="Vyverman W."/>
            <person name="Willis A."/>
            <person name="Wyrwicz L.S."/>
            <person name="Rokhsar D.S."/>
            <person name="Weissenbach J."/>
            <person name="Armbrust E.V."/>
            <person name="Green B.R."/>
            <person name="Van de Peer Y."/>
            <person name="Grigoriev I.V."/>
        </authorList>
    </citation>
    <scope>NUCLEOTIDE SEQUENCE [LARGE SCALE GENOMIC DNA]</scope>
    <source>
        <strain evidence="2 3">CCMP1335</strain>
    </source>
</reference>
<keyword evidence="3" id="KW-1185">Reference proteome</keyword>
<dbReference type="RefSeq" id="XP_002290577.1">
    <property type="nucleotide sequence ID" value="XM_002290541.1"/>
</dbReference>
<feature type="region of interest" description="Disordered" evidence="1">
    <location>
        <begin position="378"/>
        <end position="398"/>
    </location>
</feature>
<gene>
    <name evidence="2" type="ORF">THAPSDRAFT_5167</name>
</gene>
<dbReference type="HOGENOM" id="CLU_524316_0_0_1"/>
<dbReference type="Proteomes" id="UP000001449">
    <property type="component" value="Chromosome 5"/>
</dbReference>
<dbReference type="eggNOG" id="ENOG502RVWR">
    <property type="taxonomic scope" value="Eukaryota"/>
</dbReference>
<sequence length="520" mass="56079">MMVNVLSRSDVVPMGAVFLPNNKTTKTMDVTITILSLNGVHIKDVGKKRAKSDSRTMTNIVASFSHDDSSTNTTSCLPSLSLDIPKSSNKNKPINEVIYWPDQDETIDDDVIGLSSFQFQRDFVHEGQSSRFVPQPCSIQLAISSKGKLHALGSANILVSGEENGEASINIPIANHDGIPKSKVGQPSNSSRRFSIVKIKADVPMAKLKGDSIKCGLDGNATLRVLVHVSEVDMSNTQTPSFEVQLNTSELSPSFSSNVRSVLKYDSRLNAMVRKFSIGETQQMETAQLVERDLLNNYPLKRVDDGRLAPSISTDVQSIGDTVTTAPDYISVSDSNKGSLSTVSSIGVHSSSTQDSGLSTVVSQTGVEIIPFVPTATPSDEESISADHSHCTSHDTSILTSDSGKRSLDAMIGLNIIKVQMHQRFLDSLSSQQSTTVSNLNSISTASRSTVLGSKGSSMLTDAVLERAHSLWNRHTTCGSLVCQYGSEMLASAVTDADLFTEDDDSTVLSSRYSDLYHMN</sequence>